<dbReference type="AlphaFoldDB" id="A0AAU8AF04"/>
<accession>A0AAU8AF04</accession>
<protein>
    <submittedName>
        <fullName evidence="1">Uncharacterized protein</fullName>
    </submittedName>
</protein>
<gene>
    <name evidence="1" type="ORF">PVT71_13685</name>
</gene>
<proteinExistence type="predicted"/>
<organism evidence="1">
    <name type="scientific">Alloyangia sp. H15</name>
    <dbReference type="NCBI Taxonomy" id="3029062"/>
    <lineage>
        <taxon>Bacteria</taxon>
        <taxon>Pseudomonadati</taxon>
        <taxon>Pseudomonadota</taxon>
        <taxon>Alphaproteobacteria</taxon>
        <taxon>Rhodobacterales</taxon>
        <taxon>Roseobacteraceae</taxon>
        <taxon>Alloyangia</taxon>
    </lineage>
</organism>
<name>A0AAU8AF04_9RHOB</name>
<dbReference type="RefSeq" id="WP_353472340.1">
    <property type="nucleotide sequence ID" value="NZ_CP123384.1"/>
</dbReference>
<sequence>MTLSLTRVSDVTDLPQYPIPAGERLEAHSYFKMHHQSLLESDFFLASKSRGDWDVLGLAMALWCKAQLQDPVGTLPVEPKRQAWILGMPIETWEGYLRRDPSPLYGWVRCRIIGSGEIRLMHRTVTEVAVDALDWKQKAKDRADADRERQAISRLRKAVAEIGSERLASDQRYVVRLHRWLEDTYPHGNRTAGRILEGMEYLGTTDFRR</sequence>
<reference evidence="1" key="1">
    <citation type="submission" date="2023-02" db="EMBL/GenBank/DDBJ databases">
        <title>Description and genomic characterization of Salipiger bruguierae sp. nov., isolated from the sediment of mangrove plant Bruguiera sexangula.</title>
        <authorList>
            <person name="Long M."/>
        </authorList>
    </citation>
    <scope>NUCLEOTIDE SEQUENCE</scope>
    <source>
        <strain evidence="1">H15</strain>
    </source>
</reference>
<dbReference type="EMBL" id="CP123384">
    <property type="protein sequence ID" value="XCC93517.1"/>
    <property type="molecule type" value="Genomic_DNA"/>
</dbReference>
<evidence type="ECO:0000313" key="1">
    <source>
        <dbReference type="EMBL" id="XCC93517.1"/>
    </source>
</evidence>